<organism evidence="1 2">
    <name type="scientific">Rhinolophus ferrumequinum</name>
    <name type="common">Greater horseshoe bat</name>
    <dbReference type="NCBI Taxonomy" id="59479"/>
    <lineage>
        <taxon>Eukaryota</taxon>
        <taxon>Metazoa</taxon>
        <taxon>Chordata</taxon>
        <taxon>Craniata</taxon>
        <taxon>Vertebrata</taxon>
        <taxon>Euteleostomi</taxon>
        <taxon>Mammalia</taxon>
        <taxon>Eutheria</taxon>
        <taxon>Laurasiatheria</taxon>
        <taxon>Chiroptera</taxon>
        <taxon>Yinpterochiroptera</taxon>
        <taxon>Rhinolophoidea</taxon>
        <taxon>Rhinolophidae</taxon>
        <taxon>Rhinolophinae</taxon>
        <taxon>Rhinolophus</taxon>
    </lineage>
</organism>
<gene>
    <name evidence="1" type="ORF">mRhiFer1_017187</name>
</gene>
<evidence type="ECO:0000313" key="2">
    <source>
        <dbReference type="Proteomes" id="UP000585614"/>
    </source>
</evidence>
<comment type="caution">
    <text evidence="1">The sequence shown here is derived from an EMBL/GenBank/DDBJ whole genome shotgun (WGS) entry which is preliminary data.</text>
</comment>
<protein>
    <submittedName>
        <fullName evidence="1">Transmembrane protein 255A</fullName>
    </submittedName>
</protein>
<keyword evidence="1" id="KW-0812">Transmembrane</keyword>
<proteinExistence type="predicted"/>
<keyword evidence="1" id="KW-0472">Membrane</keyword>
<sequence>MPIRLFLTMLVLKWHPTIPTTMAILICHHILLMTFSILVSFHPPLPLDFLRSPNLPLLHPATCGPPAHHPVTLHLITHPLKSHHLTAPKAECLPTTGIIVAFVSALVKCIGYTI</sequence>
<accession>A0A7J8AXN0</accession>
<name>A0A7J8AXN0_RHIFE</name>
<dbReference type="Proteomes" id="UP000585614">
    <property type="component" value="Unassembled WGS sequence"/>
</dbReference>
<dbReference type="AlphaFoldDB" id="A0A7J8AXN0"/>
<dbReference type="EMBL" id="JACAGC010000001">
    <property type="protein sequence ID" value="KAF6390965.1"/>
    <property type="molecule type" value="Genomic_DNA"/>
</dbReference>
<reference evidence="1 2" key="1">
    <citation type="journal article" date="2020" name="Nature">
        <title>Six reference-quality genomes reveal evolution of bat adaptations.</title>
        <authorList>
            <person name="Jebb D."/>
            <person name="Huang Z."/>
            <person name="Pippel M."/>
            <person name="Hughes G.M."/>
            <person name="Lavrichenko K."/>
            <person name="Devanna P."/>
            <person name="Winkler S."/>
            <person name="Jermiin L.S."/>
            <person name="Skirmuntt E.C."/>
            <person name="Katzourakis A."/>
            <person name="Burkitt-Gray L."/>
            <person name="Ray D.A."/>
            <person name="Sullivan K.A.M."/>
            <person name="Roscito J.G."/>
            <person name="Kirilenko B.M."/>
            <person name="Davalos L.M."/>
            <person name="Corthals A.P."/>
            <person name="Power M.L."/>
            <person name="Jones G."/>
            <person name="Ransome R.D."/>
            <person name="Dechmann D.K.N."/>
            <person name="Locatelli A.G."/>
            <person name="Puechmaille S.J."/>
            <person name="Fedrigo O."/>
            <person name="Jarvis E.D."/>
            <person name="Hiller M."/>
            <person name="Vernes S.C."/>
            <person name="Myers E.W."/>
            <person name="Teeling E.C."/>
        </authorList>
    </citation>
    <scope>NUCLEOTIDE SEQUENCE [LARGE SCALE GENOMIC DNA]</scope>
    <source>
        <strain evidence="1">MRhiFer1</strain>
        <tissue evidence="1">Lung</tissue>
    </source>
</reference>
<evidence type="ECO:0000313" key="1">
    <source>
        <dbReference type="EMBL" id="KAF6390965.1"/>
    </source>
</evidence>